<feature type="non-terminal residue" evidence="1">
    <location>
        <position position="1"/>
    </location>
</feature>
<reference evidence="1" key="1">
    <citation type="submission" date="2022-06" db="EMBL/GenBank/DDBJ databases">
        <title>Isolation of gut microbiota from human fecal samples.</title>
        <authorList>
            <person name="Pamer E.G."/>
            <person name="Barat B."/>
            <person name="Waligurski E."/>
            <person name="Medina S."/>
            <person name="Paddock L."/>
            <person name="Mostad J."/>
        </authorList>
    </citation>
    <scope>NUCLEOTIDE SEQUENCE</scope>
    <source>
        <strain evidence="1">DFI.9.91</strain>
    </source>
</reference>
<comment type="caution">
    <text evidence="1">The sequence shown here is derived from an EMBL/GenBank/DDBJ whole genome shotgun (WGS) entry which is preliminary data.</text>
</comment>
<gene>
    <name evidence="1" type="ORF">NE579_16825</name>
</gene>
<proteinExistence type="predicted"/>
<sequence length="66" mass="7189">ADHGYPDQLGFRHGADLMLEPEGKYQKKGSEAAVWLAQTSTPPSGMCSLPTARQGYTKLKKGKIIQ</sequence>
<evidence type="ECO:0000313" key="1">
    <source>
        <dbReference type="EMBL" id="MCQ4772064.1"/>
    </source>
</evidence>
<dbReference type="Proteomes" id="UP001204562">
    <property type="component" value="Unassembled WGS sequence"/>
</dbReference>
<organism evidence="1 2">
    <name type="scientific">Intestinimonas massiliensis</name>
    <name type="common">ex Afouda et al. 2020</name>
    <dbReference type="NCBI Taxonomy" id="1673721"/>
    <lineage>
        <taxon>Bacteria</taxon>
        <taxon>Bacillati</taxon>
        <taxon>Bacillota</taxon>
        <taxon>Clostridia</taxon>
        <taxon>Eubacteriales</taxon>
        <taxon>Intestinimonas</taxon>
    </lineage>
</organism>
<dbReference type="AlphaFoldDB" id="A0AAW5JVP7"/>
<protein>
    <submittedName>
        <fullName evidence="1">Uncharacterized protein</fullName>
    </submittedName>
</protein>
<dbReference type="RefSeq" id="WP_256305033.1">
    <property type="nucleotide sequence ID" value="NZ_JANFYS010000337.1"/>
</dbReference>
<name>A0AAW5JVP7_9FIRM</name>
<dbReference type="EMBL" id="JANFYS010000337">
    <property type="protein sequence ID" value="MCQ4772064.1"/>
    <property type="molecule type" value="Genomic_DNA"/>
</dbReference>
<accession>A0AAW5JVP7</accession>
<evidence type="ECO:0000313" key="2">
    <source>
        <dbReference type="Proteomes" id="UP001204562"/>
    </source>
</evidence>